<protein>
    <submittedName>
        <fullName evidence="1">Uncharacterized protein</fullName>
    </submittedName>
</protein>
<name>A0A226WKM4_CABSO</name>
<sequence>MSFDALLVECEACGSDEFVTSLTDIDPASVTCSKCGYSDYRGGIGDGEDVNL</sequence>
<organism evidence="1 2">
    <name type="scientific">Caballeronia sordidicola</name>
    <name type="common">Burkholderia sordidicola</name>
    <dbReference type="NCBI Taxonomy" id="196367"/>
    <lineage>
        <taxon>Bacteria</taxon>
        <taxon>Pseudomonadati</taxon>
        <taxon>Pseudomonadota</taxon>
        <taxon>Betaproteobacteria</taxon>
        <taxon>Burkholderiales</taxon>
        <taxon>Burkholderiaceae</taxon>
        <taxon>Caballeronia</taxon>
    </lineage>
</organism>
<comment type="caution">
    <text evidence="1">The sequence shown here is derived from an EMBL/GenBank/DDBJ whole genome shotgun (WGS) entry which is preliminary data.</text>
</comment>
<proteinExistence type="predicted"/>
<accession>A0A226WKM4</accession>
<dbReference type="Proteomes" id="UP000214720">
    <property type="component" value="Unassembled WGS sequence"/>
</dbReference>
<dbReference type="EMBL" id="MTHB01000299">
    <property type="protein sequence ID" value="OXC71735.1"/>
    <property type="molecule type" value="Genomic_DNA"/>
</dbReference>
<gene>
    <name evidence="1" type="ORF">BSU04_45630</name>
</gene>
<evidence type="ECO:0000313" key="2">
    <source>
        <dbReference type="Proteomes" id="UP000214720"/>
    </source>
</evidence>
<reference evidence="2" key="1">
    <citation type="submission" date="2017-01" db="EMBL/GenBank/DDBJ databases">
        <title>Genome Analysis of Deinococcus marmoris KOPRI26562.</title>
        <authorList>
            <person name="Kim J.H."/>
            <person name="Oh H.-M."/>
        </authorList>
    </citation>
    <scope>NUCLEOTIDE SEQUENCE [LARGE SCALE GENOMIC DNA]</scope>
    <source>
        <strain evidence="2">PAMC 26633</strain>
    </source>
</reference>
<evidence type="ECO:0000313" key="1">
    <source>
        <dbReference type="EMBL" id="OXC71735.1"/>
    </source>
</evidence>
<dbReference type="AlphaFoldDB" id="A0A226WKM4"/>